<feature type="domain" description="Transglutaminase-like" evidence="1">
    <location>
        <begin position="235"/>
        <end position="311"/>
    </location>
</feature>
<dbReference type="InterPro" id="IPR018667">
    <property type="entry name" value="DUF2126"/>
</dbReference>
<accession>A0A7Z9BU94</accession>
<dbReference type="Pfam" id="PF08379">
    <property type="entry name" value="Bact_transglu_N"/>
    <property type="match status" value="1"/>
</dbReference>
<dbReference type="Gene3D" id="3.10.620.30">
    <property type="match status" value="1"/>
</dbReference>
<dbReference type="Pfam" id="PF09899">
    <property type="entry name" value="DUF2126"/>
    <property type="match status" value="2"/>
</dbReference>
<evidence type="ECO:0000259" key="1">
    <source>
        <dbReference type="SMART" id="SM00460"/>
    </source>
</evidence>
<reference evidence="2" key="1">
    <citation type="submission" date="2019-10" db="EMBL/GenBank/DDBJ databases">
        <authorList>
            <consortium name="Genoscope - CEA"/>
            <person name="William W."/>
        </authorList>
    </citation>
    <scope>NUCLEOTIDE SEQUENCE [LARGE SCALE GENOMIC DNA]</scope>
    <source>
        <strain evidence="2">BBR_PRJEB10992</strain>
    </source>
</reference>
<gene>
    <name evidence="2" type="ORF">PL8927_760123</name>
</gene>
<keyword evidence="3" id="KW-1185">Reference proteome</keyword>
<dbReference type="SMART" id="SM00460">
    <property type="entry name" value="TGc"/>
    <property type="match status" value="1"/>
</dbReference>
<dbReference type="AlphaFoldDB" id="A0A7Z9BU94"/>
<dbReference type="PANTHER" id="PTHR33490">
    <property type="entry name" value="BLR5614 PROTEIN-RELATED"/>
    <property type="match status" value="1"/>
</dbReference>
<dbReference type="InterPro" id="IPR013589">
    <property type="entry name" value="Bac_transglu_N"/>
</dbReference>
<sequence>MWNIGKTRRPILFQLWTSIISNYELRITNYELRIGNGEWGIGDSNHLTVNRQPLTVNSQPSTKMSIKVSLNHQISYQFERSVILGPQTIGLRPSPHCRTPILSYSLNIFPSDHQLTWLQDHDGNFLARVNFPQTTDSLKIEVDLIAQIQPINPFNFFIEPDASNYPFQYEPRLAQELIPCLEIRESGELLNEWVKIHQKNDIYTLNFLLDLNQKLAQNIEYQVRFEPGIQTCEETLQKQMGSCRDTAWLLVQILRHYGLAARFVSGYLIQLSNDIPPLDGLPGPIHDNADLHAWAEVYLPGAGWLGFDPTSGLITAEGHIPLVCVADPLEARPVQGTFEPCESKLDFSVTVSRYHEIPRVTKPYSEEQWQQINHLGEQVEENLQRLNIGLTMGGEPTFVSIDDFESSQWRIAALGEEKRKLAGQLLTRLQDKFTQKGGLLHYGLGKWYPGEVLPRWALGCYWRKDGIPLWQNPELYAQEDQNYGYTQQNAQIFIEKLVKNLGVKSDCIIQAYEAESNTIAGYTLPILSIFKGENIHWSSCQWRLPTPNRIELLAGNSPIGFRLPLSALNWQDDQLEQEAVLPLTHSPIIPSFEPLESPINSIRVALSVEARQGKIHVFLPPISSARSLVDLVAEIEKTASELQYPVMVEGYTPPANTGIIGFQITPDPGVIEVNIHPASNWEELVEITTILYEEARLCRLGTEKYLLDGRRIPTGGGAHVTIGGKTVDDSPLLRRPDLLRSLITYWQNHPSLSFLFSDLFVGPTSQSPRVDEARHESLYDLEIAFQQLNSQEKISPELVDRLLRNLLIDVTGNTHRSAFCVDKLYPIENPRNQLGLLEFRAFAMPPHPRMNLLQLLLIRALVAWFWEKPYSYPLIRWGTTLHDRFMLPHYLGEDLKAILGDLKTVGYDFNFDWFAPFFEFRFPRCGEITKEGVELELRHAIEPWHVLGEETASGNTARYVDSSMERLQVKLKNALGNSANIDSYSARYIVTCQGRPIPLKSTGNPGEYVGAVRFRARRFTSLLHPSIDPQNSLIFDIVDTWADRSIGGCTYFGNSPNGKSYQQFPVNHREAESRMLERFIAMGHTPGLMKIPSLHLNPEYPLTLDLRQII</sequence>
<organism evidence="2 3">
    <name type="scientific">Planktothrix serta PCC 8927</name>
    <dbReference type="NCBI Taxonomy" id="671068"/>
    <lineage>
        <taxon>Bacteria</taxon>
        <taxon>Bacillati</taxon>
        <taxon>Cyanobacteriota</taxon>
        <taxon>Cyanophyceae</taxon>
        <taxon>Oscillatoriophycideae</taxon>
        <taxon>Oscillatoriales</taxon>
        <taxon>Microcoleaceae</taxon>
        <taxon>Planktothrix</taxon>
    </lineage>
</organism>
<dbReference type="InterPro" id="IPR038765">
    <property type="entry name" value="Papain-like_cys_pep_sf"/>
</dbReference>
<evidence type="ECO:0000313" key="3">
    <source>
        <dbReference type="Proteomes" id="UP000184550"/>
    </source>
</evidence>
<dbReference type="Pfam" id="PF01841">
    <property type="entry name" value="Transglut_core"/>
    <property type="match status" value="1"/>
</dbReference>
<name>A0A7Z9BU94_9CYAN</name>
<proteinExistence type="predicted"/>
<dbReference type="Proteomes" id="UP000184550">
    <property type="component" value="Unassembled WGS sequence"/>
</dbReference>
<dbReference type="InterPro" id="IPR002931">
    <property type="entry name" value="Transglutaminase-like"/>
</dbReference>
<evidence type="ECO:0000313" key="2">
    <source>
        <dbReference type="EMBL" id="VXD22827.1"/>
    </source>
</evidence>
<protein>
    <recommendedName>
        <fullName evidence="1">Transglutaminase-like domain-containing protein</fullName>
    </recommendedName>
</protein>
<dbReference type="SUPFAM" id="SSF54001">
    <property type="entry name" value="Cysteine proteinases"/>
    <property type="match status" value="1"/>
</dbReference>
<comment type="caution">
    <text evidence="2">The sequence shown here is derived from an EMBL/GenBank/DDBJ whole genome shotgun (WGS) entry which is preliminary data.</text>
</comment>
<dbReference type="EMBL" id="CZCU02000153">
    <property type="protein sequence ID" value="VXD22827.1"/>
    <property type="molecule type" value="Genomic_DNA"/>
</dbReference>
<dbReference type="PANTHER" id="PTHR33490:SF1">
    <property type="entry name" value="SLL1233 PROTEIN"/>
    <property type="match status" value="1"/>
</dbReference>